<feature type="domain" description="SnoaL-like" evidence="1">
    <location>
        <begin position="10"/>
        <end position="108"/>
    </location>
</feature>
<dbReference type="InterPro" id="IPR037401">
    <property type="entry name" value="SnoaL-like"/>
</dbReference>
<dbReference type="GeneID" id="96291348"/>
<accession>A0ABQ3A8T1</accession>
<evidence type="ECO:0000313" key="2">
    <source>
        <dbReference type="EMBL" id="GGY37178.1"/>
    </source>
</evidence>
<name>A0ABQ3A8T1_9ACTN</name>
<dbReference type="InterPro" id="IPR032710">
    <property type="entry name" value="NTF2-like_dom_sf"/>
</dbReference>
<dbReference type="SUPFAM" id="SSF54427">
    <property type="entry name" value="NTF2-like"/>
    <property type="match status" value="1"/>
</dbReference>
<proteinExistence type="predicted"/>
<dbReference type="Pfam" id="PF12680">
    <property type="entry name" value="SnoaL_2"/>
    <property type="match status" value="1"/>
</dbReference>
<organism evidence="2 3">
    <name type="scientific">Streptomyces xanthochromogenes</name>
    <dbReference type="NCBI Taxonomy" id="67384"/>
    <lineage>
        <taxon>Bacteria</taxon>
        <taxon>Bacillati</taxon>
        <taxon>Actinomycetota</taxon>
        <taxon>Actinomycetes</taxon>
        <taxon>Kitasatosporales</taxon>
        <taxon>Streptomycetaceae</taxon>
        <taxon>Streptomyces</taxon>
    </lineage>
</organism>
<dbReference type="Gene3D" id="3.10.450.50">
    <property type="match status" value="1"/>
</dbReference>
<reference evidence="3" key="1">
    <citation type="journal article" date="2019" name="Int. J. Syst. Evol. Microbiol.">
        <title>The Global Catalogue of Microorganisms (GCM) 10K type strain sequencing project: providing services to taxonomists for standard genome sequencing and annotation.</title>
        <authorList>
            <consortium name="The Broad Institute Genomics Platform"/>
            <consortium name="The Broad Institute Genome Sequencing Center for Infectious Disease"/>
            <person name="Wu L."/>
            <person name="Ma J."/>
        </authorList>
    </citation>
    <scope>NUCLEOTIDE SEQUENCE [LARGE SCALE GENOMIC DNA]</scope>
    <source>
        <strain evidence="3">JCM 4594</strain>
    </source>
</reference>
<keyword evidence="3" id="KW-1185">Reference proteome</keyword>
<dbReference type="Proteomes" id="UP000600946">
    <property type="component" value="Unassembled WGS sequence"/>
</dbReference>
<sequence length="126" mass="13936">MSTKSTREIVDTYYRLANAGEWDEWCDLFAVDQTMDEQLAGHVEGRETLRDMMKGFPEMYASFSNTPVHIVVDGEQAAVVSHISAVTTGGDRVEAEVCNYFRTSGGLIHYMSNHHDSVPFAAVTGA</sequence>
<protein>
    <recommendedName>
        <fullName evidence="1">SnoaL-like domain-containing protein</fullName>
    </recommendedName>
</protein>
<evidence type="ECO:0000313" key="3">
    <source>
        <dbReference type="Proteomes" id="UP000600946"/>
    </source>
</evidence>
<comment type="caution">
    <text evidence="2">The sequence shown here is derived from an EMBL/GenBank/DDBJ whole genome shotgun (WGS) entry which is preliminary data.</text>
</comment>
<dbReference type="RefSeq" id="WP_161249712.1">
    <property type="nucleotide sequence ID" value="NZ_BMUU01000005.1"/>
</dbReference>
<evidence type="ECO:0000259" key="1">
    <source>
        <dbReference type="Pfam" id="PF12680"/>
    </source>
</evidence>
<gene>
    <name evidence="2" type="ORF">GCM10010326_33890</name>
</gene>
<dbReference type="EMBL" id="BMUU01000005">
    <property type="protein sequence ID" value="GGY37178.1"/>
    <property type="molecule type" value="Genomic_DNA"/>
</dbReference>